<dbReference type="Gene3D" id="3.40.50.300">
    <property type="entry name" value="P-loop containing nucleotide triphosphate hydrolases"/>
    <property type="match status" value="1"/>
</dbReference>
<proteinExistence type="predicted"/>
<dbReference type="InterPro" id="IPR027417">
    <property type="entry name" value="P-loop_NTPase"/>
</dbReference>
<dbReference type="OrthoDB" id="8954335at2759"/>
<gene>
    <name evidence="2" type="ORF">FIBSPDRAFT_1043994</name>
</gene>
<sequence length="304" mass="33802">MLKCAFSLMGPTGAGKSTFIDYATQQVGSSVGHGLQSKTADIRAVRFLHPVDKGPVIFVDTPGFDDTYKSDIEILSLIAGWFVAVYKQHIPLAAIVYLHRISDNRMAGSPLKNLKMLASMCGQAAMPRVILGTTMWSEVPGDVAVRRDNELRNIFWKDMLAQGCKVQPFSDSYESAWKMIGMLPTTREDVILSSEIIEDKKRLNETVAGVMLNSELRRLIADQKDAAVRLERQARTEGNPVLVAEMELRKAEIEKKIIGVVGQLQHLKIPFGRKTKAFFTHRRARKSGIRIPTAGADVLPERPL</sequence>
<reference evidence="2 3" key="1">
    <citation type="journal article" date="2016" name="Mol. Biol. Evol.">
        <title>Comparative Genomics of Early-Diverging Mushroom-Forming Fungi Provides Insights into the Origins of Lignocellulose Decay Capabilities.</title>
        <authorList>
            <person name="Nagy L.G."/>
            <person name="Riley R."/>
            <person name="Tritt A."/>
            <person name="Adam C."/>
            <person name="Daum C."/>
            <person name="Floudas D."/>
            <person name="Sun H."/>
            <person name="Yadav J.S."/>
            <person name="Pangilinan J."/>
            <person name="Larsson K.H."/>
            <person name="Matsuura K."/>
            <person name="Barry K."/>
            <person name="Labutti K."/>
            <person name="Kuo R."/>
            <person name="Ohm R.A."/>
            <person name="Bhattacharya S.S."/>
            <person name="Shirouzu T."/>
            <person name="Yoshinaga Y."/>
            <person name="Martin F.M."/>
            <person name="Grigoriev I.V."/>
            <person name="Hibbett D.S."/>
        </authorList>
    </citation>
    <scope>NUCLEOTIDE SEQUENCE [LARGE SCALE GENOMIC DNA]</scope>
    <source>
        <strain evidence="2 3">CBS 109695</strain>
    </source>
</reference>
<dbReference type="Pfam" id="PF01926">
    <property type="entry name" value="MMR_HSR1"/>
    <property type="match status" value="1"/>
</dbReference>
<protein>
    <recommendedName>
        <fullName evidence="1">G domain-containing protein</fullName>
    </recommendedName>
</protein>
<evidence type="ECO:0000313" key="2">
    <source>
        <dbReference type="EMBL" id="KZP21702.1"/>
    </source>
</evidence>
<dbReference type="STRING" id="436010.A0A166KAF3"/>
<dbReference type="AlphaFoldDB" id="A0A166KAF3"/>
<dbReference type="EMBL" id="KV417545">
    <property type="protein sequence ID" value="KZP21702.1"/>
    <property type="molecule type" value="Genomic_DNA"/>
</dbReference>
<dbReference type="CDD" id="cd00882">
    <property type="entry name" value="Ras_like_GTPase"/>
    <property type="match status" value="1"/>
</dbReference>
<dbReference type="SUPFAM" id="SSF52540">
    <property type="entry name" value="P-loop containing nucleoside triphosphate hydrolases"/>
    <property type="match status" value="1"/>
</dbReference>
<dbReference type="Proteomes" id="UP000076532">
    <property type="component" value="Unassembled WGS sequence"/>
</dbReference>
<evidence type="ECO:0000313" key="3">
    <source>
        <dbReference type="Proteomes" id="UP000076532"/>
    </source>
</evidence>
<organism evidence="2 3">
    <name type="scientific">Athelia psychrophila</name>
    <dbReference type="NCBI Taxonomy" id="1759441"/>
    <lineage>
        <taxon>Eukaryota</taxon>
        <taxon>Fungi</taxon>
        <taxon>Dikarya</taxon>
        <taxon>Basidiomycota</taxon>
        <taxon>Agaricomycotina</taxon>
        <taxon>Agaricomycetes</taxon>
        <taxon>Agaricomycetidae</taxon>
        <taxon>Atheliales</taxon>
        <taxon>Atheliaceae</taxon>
        <taxon>Athelia</taxon>
    </lineage>
</organism>
<name>A0A166KAF3_9AGAM</name>
<keyword evidence="3" id="KW-1185">Reference proteome</keyword>
<accession>A0A166KAF3</accession>
<feature type="domain" description="G" evidence="1">
    <location>
        <begin position="7"/>
        <end position="72"/>
    </location>
</feature>
<dbReference type="InterPro" id="IPR006073">
    <property type="entry name" value="GTP-bd"/>
</dbReference>
<evidence type="ECO:0000259" key="1">
    <source>
        <dbReference type="Pfam" id="PF01926"/>
    </source>
</evidence>
<dbReference type="GO" id="GO:0005525">
    <property type="term" value="F:GTP binding"/>
    <property type="evidence" value="ECO:0007669"/>
    <property type="project" value="InterPro"/>
</dbReference>